<dbReference type="Pfam" id="PF13174">
    <property type="entry name" value="TPR_6"/>
    <property type="match status" value="2"/>
</dbReference>
<feature type="coiled-coil region" evidence="2">
    <location>
        <begin position="24"/>
        <end position="51"/>
    </location>
</feature>
<dbReference type="Proteomes" id="UP000253307">
    <property type="component" value="Unassembled WGS sequence"/>
</dbReference>
<dbReference type="EMBL" id="QOPE01000029">
    <property type="protein sequence ID" value="RCL40244.1"/>
    <property type="molecule type" value="Genomic_DNA"/>
</dbReference>
<reference evidence="3 4" key="1">
    <citation type="journal article" date="2018" name="Microbiome">
        <title>Fine metagenomic profile of the Mediterranean stratified and mixed water columns revealed by assembly and recruitment.</title>
        <authorList>
            <person name="Haro-Moreno J.M."/>
            <person name="Lopez-Perez M."/>
            <person name="De La Torre J.R."/>
            <person name="Picazo A."/>
            <person name="Camacho A."/>
            <person name="Rodriguez-Valera F."/>
        </authorList>
    </citation>
    <scope>NUCLEOTIDE SEQUENCE [LARGE SCALE GENOMIC DNA]</scope>
    <source>
        <strain evidence="3">MED-G82</strain>
    </source>
</reference>
<comment type="caution">
    <text evidence="3">The sequence shown here is derived from an EMBL/GenBank/DDBJ whole genome shotgun (WGS) entry which is preliminary data.</text>
</comment>
<gene>
    <name evidence="3" type="ORF">DBW96_03685</name>
</gene>
<evidence type="ECO:0000256" key="1">
    <source>
        <dbReference type="PROSITE-ProRule" id="PRU00339"/>
    </source>
</evidence>
<feature type="repeat" description="TPR" evidence="1">
    <location>
        <begin position="161"/>
        <end position="194"/>
    </location>
</feature>
<evidence type="ECO:0000313" key="4">
    <source>
        <dbReference type="Proteomes" id="UP000253307"/>
    </source>
</evidence>
<evidence type="ECO:0000256" key="2">
    <source>
        <dbReference type="SAM" id="Coils"/>
    </source>
</evidence>
<dbReference type="AlphaFoldDB" id="A0A368BTL7"/>
<dbReference type="InterPro" id="IPR019734">
    <property type="entry name" value="TPR_rpt"/>
</dbReference>
<name>A0A368BTL7_9GAMM</name>
<protein>
    <submittedName>
        <fullName evidence="3">Tol-pal system protein</fullName>
    </submittedName>
</protein>
<accession>A0A368BTL7</accession>
<dbReference type="Gene3D" id="1.25.40.10">
    <property type="entry name" value="Tetratricopeptide repeat domain"/>
    <property type="match status" value="1"/>
</dbReference>
<proteinExistence type="predicted"/>
<evidence type="ECO:0000313" key="3">
    <source>
        <dbReference type="EMBL" id="RCL40244.1"/>
    </source>
</evidence>
<dbReference type="InterPro" id="IPR011990">
    <property type="entry name" value="TPR-like_helical_dom_sf"/>
</dbReference>
<keyword evidence="1" id="KW-0802">TPR repeat</keyword>
<keyword evidence="2" id="KW-0175">Coiled coil</keyword>
<sequence length="208" mass="23978">MHRFFISIALLFTGTLVSQDQSPEDILFLKIQELEEEIAFLRSEVESQGYLIEKLQNEDLENAVVNLSDENDSQAFRFEGINDDETIDELYQKGINSLNLNELDAAEEAFLKLVENYTDEEKLPLSLFWLGEISLIALKYENSKDYFLSLVSQFPDHWRSPLAHKKIGDVYLSQGLYDEAKEKYKYVANSYPENTAASLALQILENME</sequence>
<organism evidence="3 4">
    <name type="scientific">SAR86 cluster bacterium</name>
    <dbReference type="NCBI Taxonomy" id="2030880"/>
    <lineage>
        <taxon>Bacteria</taxon>
        <taxon>Pseudomonadati</taxon>
        <taxon>Pseudomonadota</taxon>
        <taxon>Gammaproteobacteria</taxon>
        <taxon>SAR86 cluster</taxon>
    </lineage>
</organism>
<dbReference type="SUPFAM" id="SSF48452">
    <property type="entry name" value="TPR-like"/>
    <property type="match status" value="1"/>
</dbReference>
<dbReference type="PROSITE" id="PS50005">
    <property type="entry name" value="TPR"/>
    <property type="match status" value="1"/>
</dbReference>